<name>A0A174MJ13_9FIRM</name>
<sequence length="307" mass="35378">MTVEEMKKKKTELGFSCEQISDRSGVPLGTVQKIFSGITKRPRYDTICQLEKAFPIEHIIFKDNYGRDYKASGNIGAPEDMKGSVSNPYLGMMKESVSAYSIYGDGTDHEGDIWKSFCGKRQGEYTLKEYEAIPDEYRVELIDGVIYDLNTPTTIHQQLAFEISIRLREYIRQNKGLCMVLQSPVSVQLDEDDRTMIQPDVVICCDRDKILRSHVYGAPDMVIEILSPSTRKKDMGLKLKKYITARVREYWMVDPDKKKVVVYDLEHNELPAIYGFEDQVPVNIFAGKCQIDFSEIYSYIEFLFEKE</sequence>
<dbReference type="SUPFAM" id="SSF52980">
    <property type="entry name" value="Restriction endonuclease-like"/>
    <property type="match status" value="1"/>
</dbReference>
<dbReference type="Gene3D" id="1.10.260.40">
    <property type="entry name" value="lambda repressor-like DNA-binding domains"/>
    <property type="match status" value="1"/>
</dbReference>
<evidence type="ECO:0000259" key="1">
    <source>
        <dbReference type="PROSITE" id="PS50943"/>
    </source>
</evidence>
<dbReference type="InterPro" id="IPR010982">
    <property type="entry name" value="Lambda_DNA-bd_dom_sf"/>
</dbReference>
<dbReference type="GO" id="GO:0003677">
    <property type="term" value="F:DNA binding"/>
    <property type="evidence" value="ECO:0007669"/>
    <property type="project" value="InterPro"/>
</dbReference>
<reference evidence="2 3" key="1">
    <citation type="submission" date="2015-09" db="EMBL/GenBank/DDBJ databases">
        <authorList>
            <consortium name="Pathogen Informatics"/>
        </authorList>
    </citation>
    <scope>NUCLEOTIDE SEQUENCE [LARGE SCALE GENOMIC DNA]</scope>
    <source>
        <strain evidence="2 3">2789STDY5834914</strain>
    </source>
</reference>
<dbReference type="Proteomes" id="UP000095485">
    <property type="component" value="Unassembled WGS sequence"/>
</dbReference>
<dbReference type="AlphaFoldDB" id="A0A174MJ13"/>
<evidence type="ECO:0000313" key="2">
    <source>
        <dbReference type="EMBL" id="CUP33689.1"/>
    </source>
</evidence>
<dbReference type="InterPro" id="IPR001387">
    <property type="entry name" value="Cro/C1-type_HTH"/>
</dbReference>
<dbReference type="Gene3D" id="3.90.1570.10">
    <property type="entry name" value="tt1808, chain A"/>
    <property type="match status" value="1"/>
</dbReference>
<dbReference type="Pfam" id="PF01381">
    <property type="entry name" value="HTH_3"/>
    <property type="match status" value="1"/>
</dbReference>
<dbReference type="PROSITE" id="PS50943">
    <property type="entry name" value="HTH_CROC1"/>
    <property type="match status" value="1"/>
</dbReference>
<organism evidence="2 3">
    <name type="scientific">Dorea longicatena</name>
    <dbReference type="NCBI Taxonomy" id="88431"/>
    <lineage>
        <taxon>Bacteria</taxon>
        <taxon>Bacillati</taxon>
        <taxon>Bacillota</taxon>
        <taxon>Clostridia</taxon>
        <taxon>Lachnospirales</taxon>
        <taxon>Lachnospiraceae</taxon>
        <taxon>Dorea</taxon>
    </lineage>
</organism>
<dbReference type="Pfam" id="PF05685">
    <property type="entry name" value="Uma2"/>
    <property type="match status" value="1"/>
</dbReference>
<feature type="domain" description="HTH cro/C1-type" evidence="1">
    <location>
        <begin position="6"/>
        <end position="61"/>
    </location>
</feature>
<protein>
    <submittedName>
        <fullName evidence="2">Uncharacterized protein conserved in cyanobacteria</fullName>
    </submittedName>
</protein>
<proteinExistence type="predicted"/>
<dbReference type="RefSeq" id="WP_055282216.1">
    <property type="nucleotide sequence ID" value="NZ_CZAY01000005.1"/>
</dbReference>
<dbReference type="STRING" id="88431.ERS852423_01343"/>
<dbReference type="CDD" id="cd06260">
    <property type="entry name" value="DUF820-like"/>
    <property type="match status" value="1"/>
</dbReference>
<accession>A0A174MJ13</accession>
<dbReference type="InterPro" id="IPR008538">
    <property type="entry name" value="Uma2"/>
</dbReference>
<dbReference type="SUPFAM" id="SSF47413">
    <property type="entry name" value="lambda repressor-like DNA-binding domains"/>
    <property type="match status" value="1"/>
</dbReference>
<dbReference type="InterPro" id="IPR011335">
    <property type="entry name" value="Restrct_endonuc-II-like"/>
</dbReference>
<dbReference type="InterPro" id="IPR012296">
    <property type="entry name" value="Nuclease_put_TT1808"/>
</dbReference>
<dbReference type="GeneID" id="96228228"/>
<evidence type="ECO:0000313" key="3">
    <source>
        <dbReference type="Proteomes" id="UP000095485"/>
    </source>
</evidence>
<gene>
    <name evidence="2" type="ORF">ERS852526_00932</name>
</gene>
<dbReference type="PANTHER" id="PTHR36558:SF1">
    <property type="entry name" value="RESTRICTION ENDONUCLEASE DOMAIN-CONTAINING PROTEIN-RELATED"/>
    <property type="match status" value="1"/>
</dbReference>
<dbReference type="EMBL" id="CZAY01000005">
    <property type="protein sequence ID" value="CUP33689.1"/>
    <property type="molecule type" value="Genomic_DNA"/>
</dbReference>
<dbReference type="PANTHER" id="PTHR36558">
    <property type="entry name" value="GLR1098 PROTEIN"/>
    <property type="match status" value="1"/>
</dbReference>